<proteinExistence type="predicted"/>
<evidence type="ECO:0000313" key="1">
    <source>
        <dbReference type="EMBL" id="WAQ94249.1"/>
    </source>
</evidence>
<accession>A0ABY7DCZ2</accession>
<name>A0ABY7DCZ2_MYAAR</name>
<sequence length="107" mass="11842">MCIYFTAETSPSSLVLHHAAKTATCTSLAVELCQFTSNKMSPAMSQGAAMIPKSTTPTAAKVTRVSKIPSTCNLKRLLKCQSELYEQILHQQKLTIDSLLYYDLFHN</sequence>
<evidence type="ECO:0000313" key="2">
    <source>
        <dbReference type="Proteomes" id="UP001164746"/>
    </source>
</evidence>
<reference evidence="1" key="1">
    <citation type="submission" date="2022-11" db="EMBL/GenBank/DDBJ databases">
        <title>Centuries of genome instability and evolution in soft-shell clam transmissible cancer (bioRxiv).</title>
        <authorList>
            <person name="Hart S.F.M."/>
            <person name="Yonemitsu M.A."/>
            <person name="Giersch R.M."/>
            <person name="Beal B.F."/>
            <person name="Arriagada G."/>
            <person name="Davis B.W."/>
            <person name="Ostrander E.A."/>
            <person name="Goff S.P."/>
            <person name="Metzger M.J."/>
        </authorList>
    </citation>
    <scope>NUCLEOTIDE SEQUENCE</scope>
    <source>
        <strain evidence="1">MELC-2E11</strain>
        <tissue evidence="1">Siphon/mantle</tissue>
    </source>
</reference>
<dbReference type="Proteomes" id="UP001164746">
    <property type="component" value="Chromosome 1"/>
</dbReference>
<protein>
    <submittedName>
        <fullName evidence="1">Uncharacterized protein</fullName>
    </submittedName>
</protein>
<keyword evidence="2" id="KW-1185">Reference proteome</keyword>
<organism evidence="1 2">
    <name type="scientific">Mya arenaria</name>
    <name type="common">Soft-shell clam</name>
    <dbReference type="NCBI Taxonomy" id="6604"/>
    <lineage>
        <taxon>Eukaryota</taxon>
        <taxon>Metazoa</taxon>
        <taxon>Spiralia</taxon>
        <taxon>Lophotrochozoa</taxon>
        <taxon>Mollusca</taxon>
        <taxon>Bivalvia</taxon>
        <taxon>Autobranchia</taxon>
        <taxon>Heteroconchia</taxon>
        <taxon>Euheterodonta</taxon>
        <taxon>Imparidentia</taxon>
        <taxon>Neoheterodontei</taxon>
        <taxon>Myida</taxon>
        <taxon>Myoidea</taxon>
        <taxon>Myidae</taxon>
        <taxon>Mya</taxon>
    </lineage>
</organism>
<gene>
    <name evidence="1" type="ORF">MAR_006720</name>
</gene>
<dbReference type="EMBL" id="CP111012">
    <property type="protein sequence ID" value="WAQ94249.1"/>
    <property type="molecule type" value="Genomic_DNA"/>
</dbReference>